<feature type="compositionally biased region" description="Basic and acidic residues" evidence="1">
    <location>
        <begin position="39"/>
        <end position="51"/>
    </location>
</feature>
<protein>
    <submittedName>
        <fullName evidence="2">Uncharacterized protein</fullName>
    </submittedName>
</protein>
<dbReference type="AlphaFoldDB" id="A0AAE1BSI1"/>
<gene>
    <name evidence="2" type="ORF">Pcinc_038171</name>
</gene>
<keyword evidence="3" id="KW-1185">Reference proteome</keyword>
<comment type="caution">
    <text evidence="2">The sequence shown here is derived from an EMBL/GenBank/DDBJ whole genome shotgun (WGS) entry which is preliminary data.</text>
</comment>
<evidence type="ECO:0000313" key="3">
    <source>
        <dbReference type="Proteomes" id="UP001286313"/>
    </source>
</evidence>
<feature type="region of interest" description="Disordered" evidence="1">
    <location>
        <begin position="1"/>
        <end position="107"/>
    </location>
</feature>
<evidence type="ECO:0000313" key="2">
    <source>
        <dbReference type="EMBL" id="KAK3855422.1"/>
    </source>
</evidence>
<organism evidence="2 3">
    <name type="scientific">Petrolisthes cinctipes</name>
    <name type="common">Flat porcelain crab</name>
    <dbReference type="NCBI Taxonomy" id="88211"/>
    <lineage>
        <taxon>Eukaryota</taxon>
        <taxon>Metazoa</taxon>
        <taxon>Ecdysozoa</taxon>
        <taxon>Arthropoda</taxon>
        <taxon>Crustacea</taxon>
        <taxon>Multicrustacea</taxon>
        <taxon>Malacostraca</taxon>
        <taxon>Eumalacostraca</taxon>
        <taxon>Eucarida</taxon>
        <taxon>Decapoda</taxon>
        <taxon>Pleocyemata</taxon>
        <taxon>Anomura</taxon>
        <taxon>Galatheoidea</taxon>
        <taxon>Porcellanidae</taxon>
        <taxon>Petrolisthes</taxon>
    </lineage>
</organism>
<reference evidence="2" key="1">
    <citation type="submission" date="2023-10" db="EMBL/GenBank/DDBJ databases">
        <title>Genome assemblies of two species of porcelain crab, Petrolisthes cinctipes and Petrolisthes manimaculis (Anomura: Porcellanidae).</title>
        <authorList>
            <person name="Angst P."/>
        </authorList>
    </citation>
    <scope>NUCLEOTIDE SEQUENCE</scope>
    <source>
        <strain evidence="2">PB745_01</strain>
        <tissue evidence="2">Gill</tissue>
    </source>
</reference>
<sequence length="119" mass="13655">MKPADQGVSSGGGKGRLLSSQYHQGSLEQYKKARLVGQQERRGLSSEERQRMRLKKKRHTLSTSTEEGQRWKVEKRSRQTTHHEGQKKERREVYLDPPPTPSRLPSIADMTKVNLTSSK</sequence>
<dbReference type="Proteomes" id="UP001286313">
    <property type="component" value="Unassembled WGS sequence"/>
</dbReference>
<accession>A0AAE1BSI1</accession>
<feature type="compositionally biased region" description="Basic and acidic residues" evidence="1">
    <location>
        <begin position="67"/>
        <end position="94"/>
    </location>
</feature>
<proteinExistence type="predicted"/>
<dbReference type="EMBL" id="JAWQEG010006223">
    <property type="protein sequence ID" value="KAK3855422.1"/>
    <property type="molecule type" value="Genomic_DNA"/>
</dbReference>
<name>A0AAE1BSI1_PETCI</name>
<evidence type="ECO:0000256" key="1">
    <source>
        <dbReference type="SAM" id="MobiDB-lite"/>
    </source>
</evidence>